<keyword evidence="6 10" id="KW-0472">Membrane</keyword>
<keyword evidence="2" id="KW-1003">Cell membrane</keyword>
<dbReference type="AlphaFoldDB" id="A0A1D9P366"/>
<evidence type="ECO:0000259" key="11">
    <source>
        <dbReference type="PROSITE" id="PS50111"/>
    </source>
</evidence>
<dbReference type="InterPro" id="IPR004089">
    <property type="entry name" value="MCPsignal_dom"/>
</dbReference>
<dbReference type="InterPro" id="IPR029151">
    <property type="entry name" value="Sensor-like_sf"/>
</dbReference>
<protein>
    <submittedName>
        <fullName evidence="13">Methyl-accepting chemotaxis protein</fullName>
    </submittedName>
</protein>
<dbReference type="PANTHER" id="PTHR32089">
    <property type="entry name" value="METHYL-ACCEPTING CHEMOTAXIS PROTEIN MCPB"/>
    <property type="match status" value="1"/>
</dbReference>
<dbReference type="PANTHER" id="PTHR32089:SF112">
    <property type="entry name" value="LYSOZYME-LIKE PROTEIN-RELATED"/>
    <property type="match status" value="1"/>
</dbReference>
<evidence type="ECO:0000313" key="14">
    <source>
        <dbReference type="Proteomes" id="UP000179284"/>
    </source>
</evidence>
<sequence>MGKKEPKTNNTKNFGLNSVKAKLVLVMVLVVTIPLIITMIINFNSSISKGLEDAETTNSKQCAIVEGAFMEEINQMLRTLDAVAETPYTIEYVKNPSTRNESEMIAFLQKVNAPYNDGNALVISDSTGQQLVRDDGNKLSDIHEREYFQEAMKGKDYISDILVSKATGSRIIIPAVPVYDYGYSTPIGVVQRSYDLSVLHKLLKENIGNDQRAFITDKSGIVIAHSDYEISSEDEPDDRSDRDFFKMAQSSSSGTYVTGKGSDKQIVSYQQEPTTGWIVVVSSNYDKTLASAKRSANISVGLAIIMAIVAVIASFAMANSFTGPIHEINGALSHLASGEFVSIEKFQNRKDEFGEMIANTNSVLDVLSGIVTNIKESAVSVHNSSEELADAASQISQTADDVSNAVQEIASGATQQADEIQSVTESVGDIDVATGNVQSSTDDLSNLAARMQEVSTESAQSLADLQRSSEAMSENIVQITEKIGATSKAVENINEKVEGITSIATQTNLLSLNASIEAARAGEAGKGFAVVAGEIGKLAEDSRQMADDIRKEMDVLLAESQSAVQMAADVKKGNDEQQSVLGNTVQSVNAMIGDITSTVSSVKSIETDAGTCVSAKNVVSDAMSSLSAISEENAASSEETGASMQELSATVTTLAGSANSLKSIADKLSSDMEFFK</sequence>
<dbReference type="OrthoDB" id="9762005at2"/>
<dbReference type="PROSITE" id="PS50111">
    <property type="entry name" value="CHEMOTAXIS_TRANSDUC_2"/>
    <property type="match status" value="1"/>
</dbReference>
<keyword evidence="5 10" id="KW-1133">Transmembrane helix</keyword>
<proteinExistence type="inferred from homology"/>
<dbReference type="Gene3D" id="3.30.450.20">
    <property type="entry name" value="PAS domain"/>
    <property type="match status" value="2"/>
</dbReference>
<evidence type="ECO:0000256" key="5">
    <source>
        <dbReference type="ARBA" id="ARBA00022989"/>
    </source>
</evidence>
<keyword evidence="4 10" id="KW-0812">Transmembrane</keyword>
<feature type="transmembrane region" description="Helical" evidence="10">
    <location>
        <begin position="23"/>
        <end position="43"/>
    </location>
</feature>
<feature type="domain" description="HAMP" evidence="12">
    <location>
        <begin position="319"/>
        <end position="372"/>
    </location>
</feature>
<dbReference type="InterPro" id="IPR033479">
    <property type="entry name" value="dCache_1"/>
</dbReference>
<dbReference type="Pfam" id="PF00015">
    <property type="entry name" value="MCPsignal"/>
    <property type="match status" value="1"/>
</dbReference>
<dbReference type="GO" id="GO:0005886">
    <property type="term" value="C:plasma membrane"/>
    <property type="evidence" value="ECO:0007669"/>
    <property type="project" value="UniProtKB-SubCell"/>
</dbReference>
<evidence type="ECO:0000256" key="2">
    <source>
        <dbReference type="ARBA" id="ARBA00022475"/>
    </source>
</evidence>
<dbReference type="SUPFAM" id="SSF58104">
    <property type="entry name" value="Methyl-accepting chemotaxis protein (MCP) signaling domain"/>
    <property type="match status" value="1"/>
</dbReference>
<feature type="domain" description="Methyl-accepting transducer" evidence="11">
    <location>
        <begin position="391"/>
        <end position="648"/>
    </location>
</feature>
<dbReference type="InterPro" id="IPR003660">
    <property type="entry name" value="HAMP_dom"/>
</dbReference>
<evidence type="ECO:0000256" key="10">
    <source>
        <dbReference type="SAM" id="Phobius"/>
    </source>
</evidence>
<dbReference type="GO" id="GO:0006935">
    <property type="term" value="P:chemotaxis"/>
    <property type="evidence" value="ECO:0007669"/>
    <property type="project" value="UniProtKB-KW"/>
</dbReference>
<comment type="similarity">
    <text evidence="8">Belongs to the methyl-accepting chemotaxis (MCP) protein family.</text>
</comment>
<comment type="subcellular location">
    <subcellularLocation>
        <location evidence="1">Cell membrane</location>
        <topology evidence="1">Multi-pass membrane protein</topology>
    </subcellularLocation>
</comment>
<evidence type="ECO:0000259" key="12">
    <source>
        <dbReference type="PROSITE" id="PS50885"/>
    </source>
</evidence>
<keyword evidence="7 9" id="KW-0807">Transducer</keyword>
<accession>A0A1D9P366</accession>
<dbReference type="CDD" id="cd12914">
    <property type="entry name" value="PDC1_DGC_like"/>
    <property type="match status" value="1"/>
</dbReference>
<evidence type="ECO:0000256" key="1">
    <source>
        <dbReference type="ARBA" id="ARBA00004651"/>
    </source>
</evidence>
<dbReference type="Proteomes" id="UP000179284">
    <property type="component" value="Chromosome I"/>
</dbReference>
<dbReference type="Pfam" id="PF02743">
    <property type="entry name" value="dCache_1"/>
    <property type="match status" value="1"/>
</dbReference>
<evidence type="ECO:0000313" key="13">
    <source>
        <dbReference type="EMBL" id="AOZ96645.1"/>
    </source>
</evidence>
<keyword evidence="14" id="KW-1185">Reference proteome</keyword>
<dbReference type="KEGG" id="bhu:bhn_I1612"/>
<dbReference type="PROSITE" id="PS50885">
    <property type="entry name" value="HAMP"/>
    <property type="match status" value="1"/>
</dbReference>
<gene>
    <name evidence="13" type="ORF">bhn_I1612</name>
</gene>
<dbReference type="EMBL" id="CP017831">
    <property type="protein sequence ID" value="AOZ96645.1"/>
    <property type="molecule type" value="Genomic_DNA"/>
</dbReference>
<feature type="transmembrane region" description="Helical" evidence="10">
    <location>
        <begin position="296"/>
        <end position="318"/>
    </location>
</feature>
<organism evidence="13 14">
    <name type="scientific">Butyrivibrio hungatei</name>
    <dbReference type="NCBI Taxonomy" id="185008"/>
    <lineage>
        <taxon>Bacteria</taxon>
        <taxon>Bacillati</taxon>
        <taxon>Bacillota</taxon>
        <taxon>Clostridia</taxon>
        <taxon>Lachnospirales</taxon>
        <taxon>Lachnospiraceae</taxon>
        <taxon>Butyrivibrio</taxon>
    </lineage>
</organism>
<evidence type="ECO:0000256" key="6">
    <source>
        <dbReference type="ARBA" id="ARBA00023136"/>
    </source>
</evidence>
<dbReference type="CDD" id="cd12912">
    <property type="entry name" value="PDC2_MCP_like"/>
    <property type="match status" value="1"/>
</dbReference>
<evidence type="ECO:0000256" key="9">
    <source>
        <dbReference type="PROSITE-ProRule" id="PRU00284"/>
    </source>
</evidence>
<name>A0A1D9P366_9FIRM</name>
<evidence type="ECO:0000256" key="8">
    <source>
        <dbReference type="ARBA" id="ARBA00029447"/>
    </source>
</evidence>
<dbReference type="GO" id="GO:0007165">
    <property type="term" value="P:signal transduction"/>
    <property type="evidence" value="ECO:0007669"/>
    <property type="project" value="UniProtKB-KW"/>
</dbReference>
<reference evidence="14" key="1">
    <citation type="submission" date="2016-10" db="EMBL/GenBank/DDBJ databases">
        <title>The complete genome sequence of the rumen bacterium Butyrivibrio hungatei MB2003.</title>
        <authorList>
            <person name="Palevich N."/>
            <person name="Kelly W.J."/>
            <person name="Leahy S.C."/>
            <person name="Altermann E."/>
            <person name="Rakonjac J."/>
            <person name="Attwood G.T."/>
        </authorList>
    </citation>
    <scope>NUCLEOTIDE SEQUENCE [LARGE SCALE GENOMIC DNA]</scope>
    <source>
        <strain evidence="14">MB2003</strain>
    </source>
</reference>
<dbReference type="Gene3D" id="1.10.287.950">
    <property type="entry name" value="Methyl-accepting chemotaxis protein"/>
    <property type="match status" value="1"/>
</dbReference>
<evidence type="ECO:0000256" key="3">
    <source>
        <dbReference type="ARBA" id="ARBA00022500"/>
    </source>
</evidence>
<dbReference type="SMART" id="SM00283">
    <property type="entry name" value="MA"/>
    <property type="match status" value="1"/>
</dbReference>
<evidence type="ECO:0000256" key="4">
    <source>
        <dbReference type="ARBA" id="ARBA00022692"/>
    </source>
</evidence>
<evidence type="ECO:0000256" key="7">
    <source>
        <dbReference type="ARBA" id="ARBA00023224"/>
    </source>
</evidence>
<dbReference type="RefSeq" id="WP_071176319.1">
    <property type="nucleotide sequence ID" value="NZ_CP017831.1"/>
</dbReference>
<dbReference type="SUPFAM" id="SSF103190">
    <property type="entry name" value="Sensory domain-like"/>
    <property type="match status" value="1"/>
</dbReference>
<keyword evidence="3" id="KW-0145">Chemotaxis</keyword>